<evidence type="ECO:0000313" key="2">
    <source>
        <dbReference type="Proteomes" id="UP000504606"/>
    </source>
</evidence>
<accession>A0A6J1SNE9</accession>
<dbReference type="KEGG" id="foc:113209145"/>
<feature type="compositionally biased region" description="Low complexity" evidence="1">
    <location>
        <begin position="494"/>
        <end position="503"/>
    </location>
</feature>
<dbReference type="Proteomes" id="UP000504606">
    <property type="component" value="Unplaced"/>
</dbReference>
<feature type="region of interest" description="Disordered" evidence="1">
    <location>
        <begin position="1"/>
        <end position="80"/>
    </location>
</feature>
<gene>
    <name evidence="3" type="primary">LOC113209145</name>
</gene>
<feature type="compositionally biased region" description="Acidic residues" evidence="1">
    <location>
        <begin position="450"/>
        <end position="480"/>
    </location>
</feature>
<feature type="compositionally biased region" description="Low complexity" evidence="1">
    <location>
        <begin position="62"/>
        <end position="75"/>
    </location>
</feature>
<dbReference type="AlphaFoldDB" id="A0A6J1SNE9"/>
<name>A0A6J1SNE9_FRAOC</name>
<evidence type="ECO:0000313" key="3">
    <source>
        <dbReference type="RefSeq" id="XP_026282308.2"/>
    </source>
</evidence>
<proteinExistence type="predicted"/>
<keyword evidence="2" id="KW-1185">Reference proteome</keyword>
<feature type="compositionally biased region" description="Basic and acidic residues" evidence="1">
    <location>
        <begin position="267"/>
        <end position="276"/>
    </location>
</feature>
<dbReference type="GeneID" id="113209145"/>
<sequence>MEKETSRLTTASAAANGVVNAEGLPVGESPSAVSGRKNSARRPPSIVINPSVQVLSRQASGAPVSRSPSAQPPSQRRSRSVCHVHPSSCRCEKCPCPELTGAGGGAAAGLRRGPSGFSFGGGGQHWASAAMDRGQAGADCGYCGRLYLGRPPPFRRRQPPPLVMTRVPRSAGRYPTRGELLTGLTPTICWANCEKGLPLPPGCPRNMLHSLRAPPELFEELEPQPVGPYVRVLAPRWLDWVDDQTCAFPPPDGERGENLQCATCAQPKEEPAEAGKGKKKRRGEAEAEAEQGPPPELPAAPGAPDASPSKAVLVGSKATLGRASRGGLSARPSGAPVSVKLSGAPVSVSAKPSAAMSARGSAAGAPASARPSIRSASSRGQAPPPEPGLGDSSTAVRKPSGSLALRQDSAMPLPGVTSRSAVSVKPPLDGIRESATSTPVAELPPPPPPEEQEAVEEVPEDAVEEAPPEPVEEAAPEPVEEAAPPEPVEESVAGEEGAVPPEE</sequence>
<evidence type="ECO:0000256" key="1">
    <source>
        <dbReference type="SAM" id="MobiDB-lite"/>
    </source>
</evidence>
<feature type="compositionally biased region" description="Low complexity" evidence="1">
    <location>
        <begin position="299"/>
        <end position="311"/>
    </location>
</feature>
<feature type="region of interest" description="Disordered" evidence="1">
    <location>
        <begin position="264"/>
        <end position="503"/>
    </location>
</feature>
<reference evidence="3" key="1">
    <citation type="submission" date="2025-08" db="UniProtKB">
        <authorList>
            <consortium name="RefSeq"/>
        </authorList>
    </citation>
    <scope>IDENTIFICATION</scope>
    <source>
        <tissue evidence="3">Whole organism</tissue>
    </source>
</reference>
<organism evidence="2 3">
    <name type="scientific">Frankliniella occidentalis</name>
    <name type="common">Western flower thrips</name>
    <name type="synonym">Euthrips occidentalis</name>
    <dbReference type="NCBI Taxonomy" id="133901"/>
    <lineage>
        <taxon>Eukaryota</taxon>
        <taxon>Metazoa</taxon>
        <taxon>Ecdysozoa</taxon>
        <taxon>Arthropoda</taxon>
        <taxon>Hexapoda</taxon>
        <taxon>Insecta</taxon>
        <taxon>Pterygota</taxon>
        <taxon>Neoptera</taxon>
        <taxon>Paraneoptera</taxon>
        <taxon>Thysanoptera</taxon>
        <taxon>Terebrantia</taxon>
        <taxon>Thripoidea</taxon>
        <taxon>Thripidae</taxon>
        <taxon>Frankliniella</taxon>
    </lineage>
</organism>
<protein>
    <submittedName>
        <fullName evidence="3">Basic salivary proline-rich protein 2-like</fullName>
    </submittedName>
</protein>
<feature type="compositionally biased region" description="Polar residues" evidence="1">
    <location>
        <begin position="48"/>
        <end position="59"/>
    </location>
</feature>
<dbReference type="RefSeq" id="XP_026282308.2">
    <property type="nucleotide sequence ID" value="XM_026426523.2"/>
</dbReference>
<feature type="compositionally biased region" description="Low complexity" evidence="1">
    <location>
        <begin position="342"/>
        <end position="380"/>
    </location>
</feature>